<organism evidence="3 4">
    <name type="scientific">Gloeobacter morelensis MG652769</name>
    <dbReference type="NCBI Taxonomy" id="2781736"/>
    <lineage>
        <taxon>Bacteria</taxon>
        <taxon>Bacillati</taxon>
        <taxon>Cyanobacteriota</taxon>
        <taxon>Cyanophyceae</taxon>
        <taxon>Gloeobacterales</taxon>
        <taxon>Gloeobacteraceae</taxon>
        <taxon>Gloeobacter</taxon>
        <taxon>Gloeobacter morelensis</taxon>
    </lineage>
</organism>
<feature type="domain" description="Peptidase M16 C-terminal" evidence="2">
    <location>
        <begin position="163"/>
        <end position="340"/>
    </location>
</feature>
<dbReference type="RefSeq" id="WP_230841482.1">
    <property type="nucleotide sequence ID" value="NZ_CP063845.1"/>
</dbReference>
<proteinExistence type="predicted"/>
<evidence type="ECO:0000259" key="2">
    <source>
        <dbReference type="Pfam" id="PF05193"/>
    </source>
</evidence>
<dbReference type="PANTHER" id="PTHR11851">
    <property type="entry name" value="METALLOPROTEASE"/>
    <property type="match status" value="1"/>
</dbReference>
<dbReference type="InterPro" id="IPR007863">
    <property type="entry name" value="Peptidase_M16_C"/>
</dbReference>
<dbReference type="PANTHER" id="PTHR11851:SF224">
    <property type="entry name" value="PROCESSING PROTEASE"/>
    <property type="match status" value="1"/>
</dbReference>
<evidence type="ECO:0000313" key="3">
    <source>
        <dbReference type="EMBL" id="UFP94427.1"/>
    </source>
</evidence>
<dbReference type="InterPro" id="IPR050361">
    <property type="entry name" value="MPP/UQCRC_Complex"/>
</dbReference>
<dbReference type="Proteomes" id="UP001054846">
    <property type="component" value="Chromosome"/>
</dbReference>
<reference evidence="3 4" key="1">
    <citation type="journal article" date="2021" name="Genome Biol. Evol.">
        <title>Complete Genome Sequencing of a Novel Gloeobacter Species from a Waterfall Cave in Mexico.</title>
        <authorList>
            <person name="Saw J.H."/>
            <person name="Cardona T."/>
            <person name="Montejano G."/>
        </authorList>
    </citation>
    <scope>NUCLEOTIDE SEQUENCE [LARGE SCALE GENOMIC DNA]</scope>
    <source>
        <strain evidence="3">MG652769</strain>
    </source>
</reference>
<gene>
    <name evidence="3" type="ORF">ISF26_22235</name>
</gene>
<sequence>MFRTTLASGLRVLVLNNPAVDIVSARFFLRADSRIDTPPGLAHLVSAVLTKGTEARDSMAIAQIVESLGAMLGADSTPDYLQIALKSLGEDFPTLLALAAELLQRATFPAEQIEIERKATLQAIRSQQERPFTVAYNQFRAALYGNSPYAYPELGTEESVLALRREDLLNFYRAHFRPDNAVFVAVGPLEPEAVVRLLEEHLGDWSVPETPLLATAARRSPGAISQTVRTVQPTQQSTVLVGYPAAPIHSEDFAALKLIGTYLGSGLSSRLFTELREKRGLAYEVSAFYPTRACPSHFVAYIGTAPENTRTCEEGLRTEVERLASTPLGDSELRTAKNKLLGQYALGKQTNSQVAQLLGWYEILGVGADFDREYTRTIEQLTGADLLAVAGRTFTVPIVSLVGPEDVLATAL</sequence>
<dbReference type="Gene3D" id="3.30.830.10">
    <property type="entry name" value="Metalloenzyme, LuxS/M16 peptidase-like"/>
    <property type="match status" value="2"/>
</dbReference>
<feature type="domain" description="Peptidase M16 N-terminal" evidence="1">
    <location>
        <begin position="11"/>
        <end position="156"/>
    </location>
</feature>
<keyword evidence="4" id="KW-1185">Reference proteome</keyword>
<accession>A0ABY3PL58</accession>
<evidence type="ECO:0000313" key="4">
    <source>
        <dbReference type="Proteomes" id="UP001054846"/>
    </source>
</evidence>
<protein>
    <submittedName>
        <fullName evidence="3">Insulinase family protein</fullName>
    </submittedName>
</protein>
<dbReference type="InterPro" id="IPR011765">
    <property type="entry name" value="Pept_M16_N"/>
</dbReference>
<dbReference type="InterPro" id="IPR011249">
    <property type="entry name" value="Metalloenz_LuxS/M16"/>
</dbReference>
<evidence type="ECO:0000259" key="1">
    <source>
        <dbReference type="Pfam" id="PF00675"/>
    </source>
</evidence>
<dbReference type="EMBL" id="CP063845">
    <property type="protein sequence ID" value="UFP94427.1"/>
    <property type="molecule type" value="Genomic_DNA"/>
</dbReference>
<dbReference type="Pfam" id="PF05193">
    <property type="entry name" value="Peptidase_M16_C"/>
    <property type="match status" value="1"/>
</dbReference>
<dbReference type="Pfam" id="PF00675">
    <property type="entry name" value="Peptidase_M16"/>
    <property type="match status" value="1"/>
</dbReference>
<name>A0ABY3PL58_9CYAN</name>
<dbReference type="SUPFAM" id="SSF63411">
    <property type="entry name" value="LuxS/MPP-like metallohydrolase"/>
    <property type="match status" value="2"/>
</dbReference>